<evidence type="ECO:0000259" key="7">
    <source>
        <dbReference type="SMART" id="SM00471"/>
    </source>
</evidence>
<dbReference type="Gene3D" id="1.10.3210.10">
    <property type="entry name" value="Hypothetical protein af1432"/>
    <property type="match status" value="1"/>
</dbReference>
<dbReference type="SMART" id="SM00471">
    <property type="entry name" value="HDc"/>
    <property type="match status" value="1"/>
</dbReference>
<evidence type="ECO:0000256" key="4">
    <source>
        <dbReference type="ARBA" id="ARBA00022801"/>
    </source>
</evidence>
<dbReference type="InterPro" id="IPR005249">
    <property type="entry name" value="YqeK"/>
</dbReference>
<dbReference type="RefSeq" id="WP_199568060.1">
    <property type="nucleotide sequence ID" value="NZ_JAENBP010000007.1"/>
</dbReference>
<evidence type="ECO:0000256" key="6">
    <source>
        <dbReference type="ARBA" id="ARBA00049417"/>
    </source>
</evidence>
<dbReference type="EMBL" id="JAENBP010000007">
    <property type="protein sequence ID" value="MBJ8350144.1"/>
    <property type="molecule type" value="Genomic_DNA"/>
</dbReference>
<dbReference type="AlphaFoldDB" id="A0A934UDU6"/>
<dbReference type="GO" id="GO:0008803">
    <property type="term" value="F:bis(5'-nucleosyl)-tetraphosphatase (symmetrical) activity"/>
    <property type="evidence" value="ECO:0007669"/>
    <property type="project" value="UniProtKB-EC"/>
</dbReference>
<dbReference type="PANTHER" id="PTHR35795:SF1">
    <property type="entry name" value="BIS(5'-NUCLEOSYL)-TETRAPHOSPHATASE, SYMMETRICAL"/>
    <property type="match status" value="1"/>
</dbReference>
<gene>
    <name evidence="8" type="primary">yqeK</name>
    <name evidence="8" type="ORF">JHK64_05805</name>
</gene>
<evidence type="ECO:0000256" key="2">
    <source>
        <dbReference type="ARBA" id="ARBA00022723"/>
    </source>
</evidence>
<keyword evidence="2" id="KW-0479">Metal-binding</keyword>
<dbReference type="GO" id="GO:0000166">
    <property type="term" value="F:nucleotide binding"/>
    <property type="evidence" value="ECO:0007669"/>
    <property type="project" value="UniProtKB-KW"/>
</dbReference>
<dbReference type="InterPro" id="IPR051094">
    <property type="entry name" value="Diverse_Catalytic_Enzymes"/>
</dbReference>
<keyword evidence="4 8" id="KW-0378">Hydrolase</keyword>
<dbReference type="EC" id="3.6.1.41" evidence="1"/>
<name>A0A934UDU6_9STRE</name>
<comment type="catalytic activity">
    <reaction evidence="6">
        <text>P(1),P(4)-bis(5'-adenosyl) tetraphosphate + H2O = 2 ADP + 2 H(+)</text>
        <dbReference type="Rhea" id="RHEA:24252"/>
        <dbReference type="ChEBI" id="CHEBI:15377"/>
        <dbReference type="ChEBI" id="CHEBI:15378"/>
        <dbReference type="ChEBI" id="CHEBI:58141"/>
        <dbReference type="ChEBI" id="CHEBI:456216"/>
        <dbReference type="EC" id="3.6.1.41"/>
    </reaction>
</comment>
<accession>A0A934UDU6</accession>
<dbReference type="InterPro" id="IPR003607">
    <property type="entry name" value="HD/PDEase_dom"/>
</dbReference>
<proteinExistence type="predicted"/>
<evidence type="ECO:0000256" key="5">
    <source>
        <dbReference type="ARBA" id="ARBA00023004"/>
    </source>
</evidence>
<dbReference type="NCBIfam" id="TIGR00488">
    <property type="entry name" value="bis(5'-nucleosyl)-tetraphosphatase (symmetrical) YqeK"/>
    <property type="match status" value="1"/>
</dbReference>
<dbReference type="CDD" id="cd00077">
    <property type="entry name" value="HDc"/>
    <property type="match status" value="1"/>
</dbReference>
<evidence type="ECO:0000313" key="8">
    <source>
        <dbReference type="EMBL" id="MBJ8350144.1"/>
    </source>
</evidence>
<evidence type="ECO:0000256" key="1">
    <source>
        <dbReference type="ARBA" id="ARBA00012506"/>
    </source>
</evidence>
<evidence type="ECO:0000313" key="9">
    <source>
        <dbReference type="Proteomes" id="UP000644875"/>
    </source>
</evidence>
<keyword evidence="5" id="KW-0408">Iron</keyword>
<dbReference type="GO" id="GO:0046872">
    <property type="term" value="F:metal ion binding"/>
    <property type="evidence" value="ECO:0007669"/>
    <property type="project" value="UniProtKB-KW"/>
</dbReference>
<feature type="domain" description="HD/PDEase" evidence="7">
    <location>
        <begin position="22"/>
        <end position="149"/>
    </location>
</feature>
<dbReference type="PANTHER" id="PTHR35795">
    <property type="entry name" value="SLR1885 PROTEIN"/>
    <property type="match status" value="1"/>
</dbReference>
<keyword evidence="3" id="KW-0547">Nucleotide-binding</keyword>
<keyword evidence="9" id="KW-1185">Reference proteome</keyword>
<organism evidence="8 9">
    <name type="scientific">Streptococcus zalophi</name>
    <dbReference type="NCBI Taxonomy" id="640031"/>
    <lineage>
        <taxon>Bacteria</taxon>
        <taxon>Bacillati</taxon>
        <taxon>Bacillota</taxon>
        <taxon>Bacilli</taxon>
        <taxon>Lactobacillales</taxon>
        <taxon>Streptococcaceae</taxon>
        <taxon>Streptococcus</taxon>
    </lineage>
</organism>
<dbReference type="InterPro" id="IPR006674">
    <property type="entry name" value="HD_domain"/>
</dbReference>
<comment type="caution">
    <text evidence="8">The sequence shown here is derived from an EMBL/GenBank/DDBJ whole genome shotgun (WGS) entry which is preliminary data.</text>
</comment>
<evidence type="ECO:0000256" key="3">
    <source>
        <dbReference type="ARBA" id="ARBA00022741"/>
    </source>
</evidence>
<sequence length="197" mass="22863">MTYRNYLNMSRDQLIKKLEQVVTKERLKHMIGVEETSIRLARLNHYDAEKAGLAGLLHDYAKNLSDAEFIHLIDKYQLDESLKQWNNNIWHGLVGTYKIQEDLGLTDKEILQAIKYHTTGSSQMSLLDKIVYVADYIEPNRDFPGVDEARKLAESSLDKAVAYETAQTISYLVKKRIPIHPRTIQTYNAYIHHLNED</sequence>
<dbReference type="SUPFAM" id="SSF109604">
    <property type="entry name" value="HD-domain/PDEase-like"/>
    <property type="match status" value="1"/>
</dbReference>
<dbReference type="Pfam" id="PF01966">
    <property type="entry name" value="HD"/>
    <property type="match status" value="1"/>
</dbReference>
<reference evidence="8 9" key="1">
    <citation type="journal article" date="2021" name="Int. J. Syst. Evol. Microbiol.">
        <title>Streptococcus vicugnae sp. nov., isolated from faeces of alpacas (Vicugna pacos) and cattle (Bos taurus), Streptococcus zalophi sp. nov., and Streptococcus pacificus sp. nov., isolated from respiratory tract of California sea lions (Zalophus californianus).</title>
        <authorList>
            <person name="Volokhov D.V."/>
            <person name="Zagorodnyaya T.A."/>
            <person name="Shen Z."/>
            <person name="Blom J."/>
            <person name="Furtak V.A."/>
            <person name="Eisenberg T."/>
            <person name="Fan P."/>
            <person name="Jeong K.C."/>
            <person name="Gao Y."/>
            <person name="Zhang S."/>
            <person name="Amselle M."/>
        </authorList>
    </citation>
    <scope>NUCLEOTIDE SEQUENCE [LARGE SCALE GENOMIC DNA]</scope>
    <source>
        <strain evidence="9">CSL7508-lung</strain>
    </source>
</reference>
<protein>
    <recommendedName>
        <fullName evidence="1">bis(5'-nucleosyl)-tetraphosphatase (symmetrical)</fullName>
        <ecNumber evidence="1">3.6.1.41</ecNumber>
    </recommendedName>
</protein>
<dbReference type="Proteomes" id="UP000644875">
    <property type="component" value="Unassembled WGS sequence"/>
</dbReference>